<dbReference type="EMBL" id="CAADFA010000119">
    <property type="protein sequence ID" value="VFJ53174.1"/>
    <property type="molecule type" value="Genomic_DNA"/>
</dbReference>
<name>A0A450VZD5_9GAMM</name>
<sequence>MPLDAARPDGLTSILRLLVWFFTGKILNKILEKFFSLLRIAMARKTKINEQDRALQVPAWPGRKSMPEYFR</sequence>
<accession>A0A450VZD5</accession>
<evidence type="ECO:0000313" key="2">
    <source>
        <dbReference type="EMBL" id="VFJ61498.1"/>
    </source>
</evidence>
<dbReference type="EMBL" id="CAADEZ010000285">
    <property type="protein sequence ID" value="VFJ61498.1"/>
    <property type="molecule type" value="Genomic_DNA"/>
</dbReference>
<organism evidence="3">
    <name type="scientific">Candidatus Kentrum sp. FM</name>
    <dbReference type="NCBI Taxonomy" id="2126340"/>
    <lineage>
        <taxon>Bacteria</taxon>
        <taxon>Pseudomonadati</taxon>
        <taxon>Pseudomonadota</taxon>
        <taxon>Gammaproteobacteria</taxon>
        <taxon>Candidatus Kentrum</taxon>
    </lineage>
</organism>
<gene>
    <name evidence="2" type="ORF">BECKFM1743A_GA0114220_102855</name>
    <name evidence="3" type="ORF">BECKFM1743B_GA0114221_101305</name>
    <name evidence="1" type="ORF">BECKFM1743C_GA0114222_1011915</name>
</gene>
<evidence type="ECO:0000313" key="3">
    <source>
        <dbReference type="EMBL" id="VFK10125.1"/>
    </source>
</evidence>
<proteinExistence type="predicted"/>
<reference evidence="3" key="1">
    <citation type="submission" date="2019-02" db="EMBL/GenBank/DDBJ databases">
        <authorList>
            <person name="Gruber-Vodicka R. H."/>
            <person name="Seah K. B. B."/>
        </authorList>
    </citation>
    <scope>NUCLEOTIDE SEQUENCE</scope>
    <source>
        <strain evidence="2">BECK_BZ163</strain>
        <strain evidence="3">BECK_BZ164</strain>
        <strain evidence="1">BECK_BZ165</strain>
    </source>
</reference>
<dbReference type="AlphaFoldDB" id="A0A450VZD5"/>
<dbReference type="EMBL" id="CAADFL010000130">
    <property type="protein sequence ID" value="VFK10125.1"/>
    <property type="molecule type" value="Genomic_DNA"/>
</dbReference>
<evidence type="ECO:0000313" key="1">
    <source>
        <dbReference type="EMBL" id="VFJ53174.1"/>
    </source>
</evidence>
<protein>
    <submittedName>
        <fullName evidence="3">Uncharacterized protein</fullName>
    </submittedName>
</protein>